<evidence type="ECO:0000313" key="3">
    <source>
        <dbReference type="Proteomes" id="UP001569904"/>
    </source>
</evidence>
<evidence type="ECO:0000313" key="2">
    <source>
        <dbReference type="EMBL" id="MFA1553540.1"/>
    </source>
</evidence>
<dbReference type="RefSeq" id="WP_371939933.1">
    <property type="nucleotide sequence ID" value="NZ_JAXCEH010000003.1"/>
</dbReference>
<comment type="caution">
    <text evidence="2">The sequence shown here is derived from an EMBL/GenBank/DDBJ whole genome shotgun (WGS) entry which is preliminary data.</text>
</comment>
<accession>A0ABV4QSG8</accession>
<dbReference type="Pfam" id="PF03551">
    <property type="entry name" value="PadR"/>
    <property type="match status" value="1"/>
</dbReference>
<sequence>MTDGPRITLQTMLVLDAMLSDPTKRRFGLELCAETGQPSGTIYPILARLERFGWIEGHKESAAEHLTEGRRARYYYTLTDEGAVRARTALERARRSRGPGVNLRTATP</sequence>
<organism evidence="2 3">
    <name type="scientific">Actinomadura chokoriensis</name>
    <dbReference type="NCBI Taxonomy" id="454156"/>
    <lineage>
        <taxon>Bacteria</taxon>
        <taxon>Bacillati</taxon>
        <taxon>Actinomycetota</taxon>
        <taxon>Actinomycetes</taxon>
        <taxon>Streptosporangiales</taxon>
        <taxon>Thermomonosporaceae</taxon>
        <taxon>Actinomadura</taxon>
    </lineage>
</organism>
<reference evidence="2 3" key="1">
    <citation type="submission" date="2023-11" db="EMBL/GenBank/DDBJ databases">
        <title>Actinomadura monticuli sp. nov., isolated from volcanic ash.</title>
        <authorList>
            <person name="Lee S.D."/>
            <person name="Yang H."/>
            <person name="Kim I.S."/>
        </authorList>
    </citation>
    <scope>NUCLEOTIDE SEQUENCE [LARGE SCALE GENOMIC DNA]</scope>
    <source>
        <strain evidence="2 3">DSM 45346</strain>
    </source>
</reference>
<evidence type="ECO:0000259" key="1">
    <source>
        <dbReference type="Pfam" id="PF03551"/>
    </source>
</evidence>
<name>A0ABV4QSG8_9ACTN</name>
<protein>
    <submittedName>
        <fullName evidence="2">Helix-turn-helix transcriptional regulator</fullName>
    </submittedName>
</protein>
<dbReference type="InterPro" id="IPR036388">
    <property type="entry name" value="WH-like_DNA-bd_sf"/>
</dbReference>
<feature type="domain" description="Transcription regulator PadR N-terminal" evidence="1">
    <location>
        <begin position="39"/>
        <end position="85"/>
    </location>
</feature>
<proteinExistence type="predicted"/>
<keyword evidence="3" id="KW-1185">Reference proteome</keyword>
<dbReference type="Gene3D" id="1.10.10.10">
    <property type="entry name" value="Winged helix-like DNA-binding domain superfamily/Winged helix DNA-binding domain"/>
    <property type="match status" value="1"/>
</dbReference>
<dbReference type="InterPro" id="IPR036390">
    <property type="entry name" value="WH_DNA-bd_sf"/>
</dbReference>
<gene>
    <name evidence="2" type="ORF">SM436_07540</name>
</gene>
<dbReference type="Proteomes" id="UP001569904">
    <property type="component" value="Unassembled WGS sequence"/>
</dbReference>
<dbReference type="EMBL" id="JAXCEH010000003">
    <property type="protein sequence ID" value="MFA1553540.1"/>
    <property type="molecule type" value="Genomic_DNA"/>
</dbReference>
<dbReference type="SUPFAM" id="SSF46785">
    <property type="entry name" value="Winged helix' DNA-binding domain"/>
    <property type="match status" value="1"/>
</dbReference>
<dbReference type="InterPro" id="IPR005149">
    <property type="entry name" value="Tscrpt_reg_PadR_N"/>
</dbReference>